<evidence type="ECO:0000256" key="3">
    <source>
        <dbReference type="ARBA" id="ARBA00022840"/>
    </source>
</evidence>
<evidence type="ECO:0000259" key="4">
    <source>
        <dbReference type="PROSITE" id="PS50893"/>
    </source>
</evidence>
<organism evidence="5 6">
    <name type="scientific">Blastopirellula marina</name>
    <dbReference type="NCBI Taxonomy" id="124"/>
    <lineage>
        <taxon>Bacteria</taxon>
        <taxon>Pseudomonadati</taxon>
        <taxon>Planctomycetota</taxon>
        <taxon>Planctomycetia</taxon>
        <taxon>Pirellulales</taxon>
        <taxon>Pirellulaceae</taxon>
        <taxon>Blastopirellula</taxon>
    </lineage>
</organism>
<sequence>MHARLEADDAQPIVEVNDLLVQFEGQTILRDIGLSIPRGQTLALIGESGCGKTVLLKSLIGLVRPTHGEVIFDGQNINKLNDRQLTSQRIRFGFVFQNAALFDSMTIGQNVAFPLKQHTNKPLSEIRDIVFQHLKEVGLPESVVWKKPAELSGGMRKRVGLARALVLRPDIILYDEPTTGLDPIMSDVINELILRTRSKYPVTSIVVTHDMRTAQKVADRMIMMYPAPRLKEAEPQILYDGRPDEVEECRDERVTQFVHGEAGQRIEELGAFIGD</sequence>
<dbReference type="InterPro" id="IPR003439">
    <property type="entry name" value="ABC_transporter-like_ATP-bd"/>
</dbReference>
<dbReference type="AlphaFoldDB" id="A0A2S8FW51"/>
<dbReference type="EMBL" id="PUHY01000006">
    <property type="protein sequence ID" value="PQO36412.1"/>
    <property type="molecule type" value="Genomic_DNA"/>
</dbReference>
<dbReference type="SUPFAM" id="SSF52540">
    <property type="entry name" value="P-loop containing nucleoside triphosphate hydrolases"/>
    <property type="match status" value="1"/>
</dbReference>
<dbReference type="Gene3D" id="3.40.50.300">
    <property type="entry name" value="P-loop containing nucleotide triphosphate hydrolases"/>
    <property type="match status" value="1"/>
</dbReference>
<keyword evidence="1" id="KW-0813">Transport</keyword>
<dbReference type="PANTHER" id="PTHR43023:SF6">
    <property type="entry name" value="INTERMEMBRANE PHOSPHOLIPID TRANSPORT SYSTEM ATP-BINDING PROTEIN MLAF"/>
    <property type="match status" value="1"/>
</dbReference>
<dbReference type="OrthoDB" id="9772862at2"/>
<dbReference type="InterPro" id="IPR027417">
    <property type="entry name" value="P-loop_NTPase"/>
</dbReference>
<gene>
    <name evidence="5" type="ORF">C5Y83_09275</name>
</gene>
<dbReference type="Pfam" id="PF00005">
    <property type="entry name" value="ABC_tran"/>
    <property type="match status" value="1"/>
</dbReference>
<evidence type="ECO:0000313" key="5">
    <source>
        <dbReference type="EMBL" id="PQO36412.1"/>
    </source>
</evidence>
<dbReference type="InterPro" id="IPR003593">
    <property type="entry name" value="AAA+_ATPase"/>
</dbReference>
<dbReference type="SMART" id="SM00382">
    <property type="entry name" value="AAA"/>
    <property type="match status" value="1"/>
</dbReference>
<comment type="caution">
    <text evidence="5">The sequence shown here is derived from an EMBL/GenBank/DDBJ whole genome shotgun (WGS) entry which is preliminary data.</text>
</comment>
<dbReference type="GO" id="GO:0016887">
    <property type="term" value="F:ATP hydrolysis activity"/>
    <property type="evidence" value="ECO:0007669"/>
    <property type="project" value="InterPro"/>
</dbReference>
<proteinExistence type="predicted"/>
<dbReference type="Proteomes" id="UP000238322">
    <property type="component" value="Unassembled WGS sequence"/>
</dbReference>
<dbReference type="PROSITE" id="PS50893">
    <property type="entry name" value="ABC_TRANSPORTER_2"/>
    <property type="match status" value="1"/>
</dbReference>
<dbReference type="InterPro" id="IPR017871">
    <property type="entry name" value="ABC_transporter-like_CS"/>
</dbReference>
<keyword evidence="2" id="KW-0547">Nucleotide-binding</keyword>
<dbReference type="GO" id="GO:0005524">
    <property type="term" value="F:ATP binding"/>
    <property type="evidence" value="ECO:0007669"/>
    <property type="project" value="UniProtKB-KW"/>
</dbReference>
<evidence type="ECO:0000256" key="1">
    <source>
        <dbReference type="ARBA" id="ARBA00022448"/>
    </source>
</evidence>
<feature type="domain" description="ABC transporter" evidence="4">
    <location>
        <begin position="14"/>
        <end position="251"/>
    </location>
</feature>
<dbReference type="RefSeq" id="WP_105329702.1">
    <property type="nucleotide sequence ID" value="NZ_PUHY01000006.1"/>
</dbReference>
<evidence type="ECO:0000256" key="2">
    <source>
        <dbReference type="ARBA" id="ARBA00022741"/>
    </source>
</evidence>
<reference evidence="5 6" key="1">
    <citation type="submission" date="2018-02" db="EMBL/GenBank/DDBJ databases">
        <title>Comparative genomes isolates from brazilian mangrove.</title>
        <authorList>
            <person name="Araujo J.E."/>
            <person name="Taketani R.G."/>
            <person name="Silva M.C.P."/>
            <person name="Loureco M.V."/>
            <person name="Andreote F.D."/>
        </authorList>
    </citation>
    <scope>NUCLEOTIDE SEQUENCE [LARGE SCALE GENOMIC DNA]</scope>
    <source>
        <strain evidence="5 6">Hex-1 MGV</strain>
    </source>
</reference>
<protein>
    <submittedName>
        <fullName evidence="5">ABC transporter ATP-binding protein</fullName>
    </submittedName>
</protein>
<evidence type="ECO:0000313" key="6">
    <source>
        <dbReference type="Proteomes" id="UP000238322"/>
    </source>
</evidence>
<dbReference type="PROSITE" id="PS00211">
    <property type="entry name" value="ABC_TRANSPORTER_1"/>
    <property type="match status" value="1"/>
</dbReference>
<accession>A0A2S8FW51</accession>
<dbReference type="PANTHER" id="PTHR43023">
    <property type="entry name" value="PROTEIN TRIGALACTOSYLDIACYLGLYCEROL 3, CHLOROPLASTIC"/>
    <property type="match status" value="1"/>
</dbReference>
<keyword evidence="3 5" id="KW-0067">ATP-binding</keyword>
<name>A0A2S8FW51_9BACT</name>